<dbReference type="InterPro" id="IPR014030">
    <property type="entry name" value="Ketoacyl_synth_N"/>
</dbReference>
<dbReference type="PROSITE" id="PS00606">
    <property type="entry name" value="KS3_1"/>
    <property type="match status" value="1"/>
</dbReference>
<evidence type="ECO:0000256" key="2">
    <source>
        <dbReference type="ARBA" id="ARBA00022553"/>
    </source>
</evidence>
<dbReference type="PANTHER" id="PTHR43775:SF37">
    <property type="entry name" value="SI:DKEY-61P9.11"/>
    <property type="match status" value="1"/>
</dbReference>
<dbReference type="PROSITE" id="PS52004">
    <property type="entry name" value="KS3_2"/>
    <property type="match status" value="1"/>
</dbReference>
<dbReference type="InterPro" id="IPR016039">
    <property type="entry name" value="Thiolase-like"/>
</dbReference>
<evidence type="ECO:0000259" key="5">
    <source>
        <dbReference type="PROSITE" id="PS52004"/>
    </source>
</evidence>
<feature type="domain" description="Ketosynthase family 3 (KS3)" evidence="5">
    <location>
        <begin position="5"/>
        <end position="341"/>
    </location>
</feature>
<keyword evidence="1" id="KW-0596">Phosphopantetheine</keyword>
<dbReference type="InterPro" id="IPR018201">
    <property type="entry name" value="Ketoacyl_synth_AS"/>
</dbReference>
<evidence type="ECO:0000256" key="3">
    <source>
        <dbReference type="ARBA" id="ARBA00022679"/>
    </source>
</evidence>
<proteinExistence type="inferred from homology"/>
<sequence length="341" mass="37328">MDADDDSIVIVGIGCKFPGAENKDEFWNVLLNGENHVIEIPPERWKVDHHYDPDPDTPGKTYVRRAGLIKSYDVWDNRFFGISDVESERMDPQHKYVLECVHMAMEDGGLTRKKLAASDTGVYIGAMNDDYKGAWNDDLKATDNYSLTGSSSSIISARVSFVYNLHGPSMVIDTACSSSLVAMHVATQAIKSGDCSMAICGGVNCILYPDMFIPLSKARMVSPTGQCHAFTANADGYARGEGCGIVILKKKKQAIADGNKIWAEISTGCNQDGREATPITAPSGDQQEKLLEKVYSGKNLNAADIQYIEAHGSKNKKKTNKNINQNINALICSYSVFNHNN</sequence>
<dbReference type="Proteomes" id="UP001217089">
    <property type="component" value="Unassembled WGS sequence"/>
</dbReference>
<dbReference type="EMBL" id="JARBDR010000018">
    <property type="protein sequence ID" value="KAJ8321688.1"/>
    <property type="molecule type" value="Genomic_DNA"/>
</dbReference>
<dbReference type="CDD" id="cd00833">
    <property type="entry name" value="PKS"/>
    <property type="match status" value="1"/>
</dbReference>
<keyword evidence="2" id="KW-0597">Phosphoprotein</keyword>
<dbReference type="SMART" id="SM00825">
    <property type="entry name" value="PKS_KS"/>
    <property type="match status" value="1"/>
</dbReference>
<accession>A0ABQ9G146</accession>
<keyword evidence="3 4" id="KW-0808">Transferase</keyword>
<evidence type="ECO:0000313" key="6">
    <source>
        <dbReference type="EMBL" id="KAJ8321688.1"/>
    </source>
</evidence>
<comment type="caution">
    <text evidence="6">The sequence shown here is derived from an EMBL/GenBank/DDBJ whole genome shotgun (WGS) entry which is preliminary data.</text>
</comment>
<keyword evidence="7" id="KW-1185">Reference proteome</keyword>
<name>A0ABQ9G146_TEGGR</name>
<dbReference type="InterPro" id="IPR020841">
    <property type="entry name" value="PKS_Beta-ketoAc_synthase_dom"/>
</dbReference>
<protein>
    <recommendedName>
        <fullName evidence="5">Ketosynthase family 3 (KS3) domain-containing protein</fullName>
    </recommendedName>
</protein>
<dbReference type="InterPro" id="IPR014031">
    <property type="entry name" value="Ketoacyl_synth_C"/>
</dbReference>
<evidence type="ECO:0000313" key="7">
    <source>
        <dbReference type="Proteomes" id="UP001217089"/>
    </source>
</evidence>
<organism evidence="6 7">
    <name type="scientific">Tegillarca granosa</name>
    <name type="common">Malaysian cockle</name>
    <name type="synonym">Anadara granosa</name>
    <dbReference type="NCBI Taxonomy" id="220873"/>
    <lineage>
        <taxon>Eukaryota</taxon>
        <taxon>Metazoa</taxon>
        <taxon>Spiralia</taxon>
        <taxon>Lophotrochozoa</taxon>
        <taxon>Mollusca</taxon>
        <taxon>Bivalvia</taxon>
        <taxon>Autobranchia</taxon>
        <taxon>Pteriomorphia</taxon>
        <taxon>Arcoida</taxon>
        <taxon>Arcoidea</taxon>
        <taxon>Arcidae</taxon>
        <taxon>Tegillarca</taxon>
    </lineage>
</organism>
<evidence type="ECO:0000256" key="4">
    <source>
        <dbReference type="RuleBase" id="RU003694"/>
    </source>
</evidence>
<dbReference type="SUPFAM" id="SSF53901">
    <property type="entry name" value="Thiolase-like"/>
    <property type="match status" value="2"/>
</dbReference>
<dbReference type="InterPro" id="IPR050091">
    <property type="entry name" value="PKS_NRPS_Biosynth_Enz"/>
</dbReference>
<evidence type="ECO:0000256" key="1">
    <source>
        <dbReference type="ARBA" id="ARBA00022450"/>
    </source>
</evidence>
<dbReference type="Gene3D" id="3.40.47.10">
    <property type="match status" value="1"/>
</dbReference>
<dbReference type="PANTHER" id="PTHR43775">
    <property type="entry name" value="FATTY ACID SYNTHASE"/>
    <property type="match status" value="1"/>
</dbReference>
<dbReference type="Pfam" id="PF00109">
    <property type="entry name" value="ketoacyl-synt"/>
    <property type="match status" value="1"/>
</dbReference>
<dbReference type="Pfam" id="PF02801">
    <property type="entry name" value="Ketoacyl-synt_C"/>
    <property type="match status" value="1"/>
</dbReference>
<comment type="similarity">
    <text evidence="4">Belongs to the thiolase-like superfamily. Beta-ketoacyl-ACP synthases family.</text>
</comment>
<reference evidence="6 7" key="1">
    <citation type="submission" date="2022-12" db="EMBL/GenBank/DDBJ databases">
        <title>Chromosome-level genome of Tegillarca granosa.</title>
        <authorList>
            <person name="Kim J."/>
        </authorList>
    </citation>
    <scope>NUCLEOTIDE SEQUENCE [LARGE SCALE GENOMIC DNA]</scope>
    <source>
        <strain evidence="6">Teg-2019</strain>
        <tissue evidence="6">Adductor muscle</tissue>
    </source>
</reference>
<gene>
    <name evidence="6" type="ORF">KUTeg_000159</name>
</gene>